<dbReference type="Proteomes" id="UP000006622">
    <property type="component" value="Chromosome"/>
</dbReference>
<gene>
    <name evidence="1" type="ordered locus">Mzhil_1087</name>
</gene>
<organism evidence="1 2">
    <name type="scientific">Methanosalsum zhilinae (strain DSM 4017 / NBRC 107636 / OCM 62 / WeN5)</name>
    <name type="common">Methanohalophilus zhilinae</name>
    <dbReference type="NCBI Taxonomy" id="679901"/>
    <lineage>
        <taxon>Archaea</taxon>
        <taxon>Methanobacteriati</taxon>
        <taxon>Methanobacteriota</taxon>
        <taxon>Stenosarchaea group</taxon>
        <taxon>Methanomicrobia</taxon>
        <taxon>Methanosarcinales</taxon>
        <taxon>Methanosarcinaceae</taxon>
        <taxon>Methanosalsum</taxon>
    </lineage>
</organism>
<dbReference type="AlphaFoldDB" id="F7XM08"/>
<evidence type="ECO:0000313" key="1">
    <source>
        <dbReference type="EMBL" id="AEH60943.1"/>
    </source>
</evidence>
<dbReference type="EMBL" id="CP002101">
    <property type="protein sequence ID" value="AEH60943.1"/>
    <property type="molecule type" value="Genomic_DNA"/>
</dbReference>
<dbReference type="KEGG" id="mzh:Mzhil_1087"/>
<keyword evidence="2" id="KW-1185">Reference proteome</keyword>
<accession>F7XM08</accession>
<sequence>MMKTYLLVWFSSDGTRPSEVNRALMSLGFQPMQGSYDYVYDWDDNVDVNEILEFGDKVHLSLEGMGVMFKIETIENRT</sequence>
<name>F7XM08_METZD</name>
<dbReference type="HOGENOM" id="CLU_2629483_0_0_2"/>
<dbReference type="STRING" id="679901.Mzhil_1087"/>
<reference evidence="1 2" key="1">
    <citation type="submission" date="2010-07" db="EMBL/GenBank/DDBJ databases">
        <title>The complete genome of Methanosalsum zhilinae DSM 4017.</title>
        <authorList>
            <consortium name="US DOE Joint Genome Institute (JGI-PGF)"/>
            <person name="Lucas S."/>
            <person name="Copeland A."/>
            <person name="Lapidus A."/>
            <person name="Glavina del Rio T."/>
            <person name="Dalin E."/>
            <person name="Tice H."/>
            <person name="Bruce D."/>
            <person name="Goodwin L."/>
            <person name="Pitluck S."/>
            <person name="Kyrpides N."/>
            <person name="Mavromatis K."/>
            <person name="Ovchinnikova G."/>
            <person name="Daligault H."/>
            <person name="Detter J.C."/>
            <person name="Han C."/>
            <person name="Tapia R."/>
            <person name="Larimer F."/>
            <person name="Land M."/>
            <person name="Hauser L."/>
            <person name="Markowitz V."/>
            <person name="Cheng J.-F."/>
            <person name="Hugenholtz P."/>
            <person name="Woyke T."/>
            <person name="Wu D."/>
            <person name="Spring S."/>
            <person name="Schueler E."/>
            <person name="Brambilla E."/>
            <person name="Klenk H.-P."/>
            <person name="Eisen J.A."/>
        </authorList>
    </citation>
    <scope>NUCLEOTIDE SEQUENCE [LARGE SCALE GENOMIC DNA]</scope>
    <source>
        <strain evidence="2">DSM 4017 / NBRC 107636 / OCM 62 / WeN5</strain>
    </source>
</reference>
<evidence type="ECO:0000313" key="2">
    <source>
        <dbReference type="Proteomes" id="UP000006622"/>
    </source>
</evidence>
<proteinExistence type="predicted"/>
<protein>
    <submittedName>
        <fullName evidence="1">Uncharacterized protein</fullName>
    </submittedName>
</protein>